<feature type="transmembrane region" description="Helical" evidence="7">
    <location>
        <begin position="162"/>
        <end position="189"/>
    </location>
</feature>
<evidence type="ECO:0000256" key="4">
    <source>
        <dbReference type="ARBA" id="ARBA00023136"/>
    </source>
</evidence>
<reference evidence="9 10" key="1">
    <citation type="submission" date="2024-02" db="EMBL/GenBank/DDBJ databases">
        <title>First draft genome assembly of two strains of Seiridium cardinale.</title>
        <authorList>
            <person name="Emiliani G."/>
            <person name="Scali E."/>
        </authorList>
    </citation>
    <scope>NUCLEOTIDE SEQUENCE [LARGE SCALE GENOMIC DNA]</scope>
    <source>
        <strain evidence="9 10">BM-138-000479</strain>
    </source>
</reference>
<dbReference type="InterPro" id="IPR049326">
    <property type="entry name" value="Rhodopsin_dom_fungi"/>
</dbReference>
<evidence type="ECO:0000256" key="1">
    <source>
        <dbReference type="ARBA" id="ARBA00004141"/>
    </source>
</evidence>
<keyword evidence="10" id="KW-1185">Reference proteome</keyword>
<dbReference type="PANTHER" id="PTHR33048:SF93">
    <property type="entry name" value="INTEGRAL MEMBRANE PROTEIN"/>
    <property type="match status" value="1"/>
</dbReference>
<evidence type="ECO:0000256" key="2">
    <source>
        <dbReference type="ARBA" id="ARBA00022692"/>
    </source>
</evidence>
<accession>A0ABR2XAU0</accession>
<evidence type="ECO:0000256" key="3">
    <source>
        <dbReference type="ARBA" id="ARBA00022989"/>
    </source>
</evidence>
<feature type="transmembrane region" description="Helical" evidence="7">
    <location>
        <begin position="52"/>
        <end position="69"/>
    </location>
</feature>
<comment type="caution">
    <text evidence="9">The sequence shown here is derived from an EMBL/GenBank/DDBJ whole genome shotgun (WGS) entry which is preliminary data.</text>
</comment>
<evidence type="ECO:0000256" key="6">
    <source>
        <dbReference type="SAM" id="MobiDB-lite"/>
    </source>
</evidence>
<name>A0ABR2XAU0_9PEZI</name>
<evidence type="ECO:0000256" key="7">
    <source>
        <dbReference type="SAM" id="Phobius"/>
    </source>
</evidence>
<dbReference type="InterPro" id="IPR052337">
    <property type="entry name" value="SAT4-like"/>
</dbReference>
<feature type="transmembrane region" description="Helical" evidence="7">
    <location>
        <begin position="12"/>
        <end position="31"/>
    </location>
</feature>
<feature type="transmembrane region" description="Helical" evidence="7">
    <location>
        <begin position="89"/>
        <end position="114"/>
    </location>
</feature>
<gene>
    <name evidence="9" type="ORF">SCAR479_12518</name>
</gene>
<feature type="transmembrane region" description="Helical" evidence="7">
    <location>
        <begin position="121"/>
        <end position="142"/>
    </location>
</feature>
<dbReference type="EMBL" id="JARVKM010000085">
    <property type="protein sequence ID" value="KAK9770841.1"/>
    <property type="molecule type" value="Genomic_DNA"/>
</dbReference>
<feature type="region of interest" description="Disordered" evidence="6">
    <location>
        <begin position="270"/>
        <end position="291"/>
    </location>
</feature>
<comment type="similarity">
    <text evidence="5">Belongs to the SAT4 family.</text>
</comment>
<feature type="domain" description="Rhodopsin" evidence="8">
    <location>
        <begin position="28"/>
        <end position="264"/>
    </location>
</feature>
<evidence type="ECO:0000256" key="5">
    <source>
        <dbReference type="ARBA" id="ARBA00038359"/>
    </source>
</evidence>
<feature type="transmembrane region" description="Helical" evidence="7">
    <location>
        <begin position="201"/>
        <end position="223"/>
    </location>
</feature>
<evidence type="ECO:0000259" key="8">
    <source>
        <dbReference type="Pfam" id="PF20684"/>
    </source>
</evidence>
<evidence type="ECO:0000313" key="10">
    <source>
        <dbReference type="Proteomes" id="UP001465668"/>
    </source>
</evidence>
<keyword evidence="4 7" id="KW-0472">Membrane</keyword>
<organism evidence="9 10">
    <name type="scientific">Seiridium cardinale</name>
    <dbReference type="NCBI Taxonomy" id="138064"/>
    <lineage>
        <taxon>Eukaryota</taxon>
        <taxon>Fungi</taxon>
        <taxon>Dikarya</taxon>
        <taxon>Ascomycota</taxon>
        <taxon>Pezizomycotina</taxon>
        <taxon>Sordariomycetes</taxon>
        <taxon>Xylariomycetidae</taxon>
        <taxon>Amphisphaeriales</taxon>
        <taxon>Sporocadaceae</taxon>
        <taxon>Seiridium</taxon>
    </lineage>
</organism>
<dbReference type="Proteomes" id="UP001465668">
    <property type="component" value="Unassembled WGS sequence"/>
</dbReference>
<evidence type="ECO:0000313" key="9">
    <source>
        <dbReference type="EMBL" id="KAK9770841.1"/>
    </source>
</evidence>
<proteinExistence type="inferred from homology"/>
<comment type="subcellular location">
    <subcellularLocation>
        <location evidence="1">Membrane</location>
        <topology evidence="1">Multi-pass membrane protein</topology>
    </subcellularLocation>
</comment>
<protein>
    <submittedName>
        <fullName evidence="9">Integral membrane protein pth11</fullName>
    </submittedName>
</protein>
<keyword evidence="3 7" id="KW-1133">Transmembrane helix</keyword>
<sequence length="775" mass="86621">MAFPSEQGRTVLAVMWTQTIVALIFVILRLYTRRVLLRNIGLDDHLSWVSMILFLLYTIFVTVAAMYGLGSHATDLTLEQFAMSTKWELMGQTANILAIATSKSSVAVFLIRIVNVNWHKWLLHFSIFSAFFVCVSCVIFMYTQCTPAQGIWDPRVTTVCHINFTANAIFSGAYTAAIDFFLAVFPWFVLWNLKMKRKERLTIAIGLSLGIIAGVCGIVRAVVLERIDAKSDYPYATVPVLIWGSSELLVCLLCATIPALRPFYKVVTSNGSSADQYSSQKKYGSQGLSGNQWQELEPASNTKSSIKMTTWNQRSTAVVKSDGASDESALFKETDGRDILSGAGIKRTTEVNVSYTADIPNRVDMRTVEAPGLKIVVDLESSPGTLPGHYLHPRAPAQPLHPTATRDVVDRGIVSVENARKYHALYQQRLGHFLYGILGDHSTATFEDIRHKSPILSTAVFAVAMSFSKRNTTVDIRALCIGAFWMSDLSSSLVSSAVRIATDLQLYITFSKALRGNRGDYLLHACTIWHMPVTITYPYLTADHQSPENVKLCRMHGNSWRADILTTEDDARLVSQVLRWSVSTNIYDIFGADVDRPLLEAEMPHVRRFSIALDSLRAEWAETLNPNAHVGNYPRKGVGIQYHFAKLCLFPHALRGLNSGKAQYRTCDLDIKIYDIASSAILSAVSIVRTVSTDPEIQSYLNGLPTYFHIMIAFAVVFLLKVTTRFSASVQLDIKEVQRLMFKLLKVLQDVAKAMHPHHLVTRYNYRVHRGYSSA</sequence>
<dbReference type="Pfam" id="PF20684">
    <property type="entry name" value="Fung_rhodopsin"/>
    <property type="match status" value="1"/>
</dbReference>
<keyword evidence="2 7" id="KW-0812">Transmembrane</keyword>
<dbReference type="PANTHER" id="PTHR33048">
    <property type="entry name" value="PTH11-LIKE INTEGRAL MEMBRANE PROTEIN (AFU_ORTHOLOGUE AFUA_5G11245)"/>
    <property type="match status" value="1"/>
</dbReference>